<dbReference type="Pfam" id="PF10091">
    <property type="entry name" value="Glycoamylase"/>
    <property type="match status" value="1"/>
</dbReference>
<keyword evidence="2" id="KW-0328">Glycosyltransferase</keyword>
<reference evidence="8 9" key="1">
    <citation type="submission" date="2024-03" db="EMBL/GenBank/DDBJ databases">
        <title>The Acrasis kona genome and developmental transcriptomes reveal deep origins of eukaryotic multicellular pathways.</title>
        <authorList>
            <person name="Sheikh S."/>
            <person name="Fu C.-J."/>
            <person name="Brown M.W."/>
            <person name="Baldauf S.L."/>
        </authorList>
    </citation>
    <scope>NUCLEOTIDE SEQUENCE [LARGE SCALE GENOMIC DNA]</scope>
    <source>
        <strain evidence="8 9">ATCC MYA-3509</strain>
    </source>
</reference>
<dbReference type="PANTHER" id="PTHR43867:SF2">
    <property type="entry name" value="CELLULOSE SYNTHASE CATALYTIC SUBUNIT A [UDP-FORMING]"/>
    <property type="match status" value="1"/>
</dbReference>
<evidence type="ECO:0000313" key="8">
    <source>
        <dbReference type="EMBL" id="KAL0483061.1"/>
    </source>
</evidence>
<dbReference type="InterPro" id="IPR019282">
    <property type="entry name" value="Glycoamylase-like_cons_dom"/>
</dbReference>
<comment type="caution">
    <text evidence="8">The sequence shown here is derived from an EMBL/GenBank/DDBJ whole genome shotgun (WGS) entry which is preliminary data.</text>
</comment>
<feature type="transmembrane region" description="Helical" evidence="6">
    <location>
        <begin position="889"/>
        <end position="906"/>
    </location>
</feature>
<evidence type="ECO:0000256" key="4">
    <source>
        <dbReference type="ARBA" id="ARBA00022989"/>
    </source>
</evidence>
<feature type="transmembrane region" description="Helical" evidence="6">
    <location>
        <begin position="859"/>
        <end position="877"/>
    </location>
</feature>
<comment type="subcellular location">
    <subcellularLocation>
        <location evidence="1">Membrane</location>
        <topology evidence="1">Multi-pass membrane protein</topology>
    </subcellularLocation>
</comment>
<keyword evidence="3" id="KW-0808">Transferase</keyword>
<dbReference type="GO" id="GO:0016758">
    <property type="term" value="F:hexosyltransferase activity"/>
    <property type="evidence" value="ECO:0007669"/>
    <property type="project" value="TreeGrafter"/>
</dbReference>
<keyword evidence="6" id="KW-0812">Transmembrane</keyword>
<feature type="transmembrane region" description="Helical" evidence="6">
    <location>
        <begin position="483"/>
        <end position="508"/>
    </location>
</feature>
<gene>
    <name evidence="8" type="ORF">AKO1_015066</name>
</gene>
<evidence type="ECO:0000256" key="3">
    <source>
        <dbReference type="ARBA" id="ARBA00022679"/>
    </source>
</evidence>
<keyword evidence="4 6" id="KW-1133">Transmembrane helix</keyword>
<feature type="transmembrane region" description="Helical" evidence="6">
    <location>
        <begin position="449"/>
        <end position="471"/>
    </location>
</feature>
<feature type="domain" description="Glycoamylase-like" evidence="7">
    <location>
        <begin position="1472"/>
        <end position="1667"/>
    </location>
</feature>
<feature type="transmembrane region" description="Helical" evidence="6">
    <location>
        <begin position="1025"/>
        <end position="1049"/>
    </location>
</feature>
<feature type="non-terminal residue" evidence="8">
    <location>
        <position position="1688"/>
    </location>
</feature>
<dbReference type="Gene3D" id="1.50.10.140">
    <property type="match status" value="2"/>
</dbReference>
<evidence type="ECO:0000313" key="9">
    <source>
        <dbReference type="Proteomes" id="UP001431209"/>
    </source>
</evidence>
<accession>A0AAW2Z1T6</accession>
<proteinExistence type="predicted"/>
<evidence type="ECO:0000256" key="1">
    <source>
        <dbReference type="ARBA" id="ARBA00004141"/>
    </source>
</evidence>
<evidence type="ECO:0000256" key="5">
    <source>
        <dbReference type="SAM" id="MobiDB-lite"/>
    </source>
</evidence>
<evidence type="ECO:0000256" key="2">
    <source>
        <dbReference type="ARBA" id="ARBA00022676"/>
    </source>
</evidence>
<dbReference type="InterPro" id="IPR050321">
    <property type="entry name" value="Glycosyltr_2/OpgH_subfam"/>
</dbReference>
<protein>
    <recommendedName>
        <fullName evidence="7">Glycoamylase-like domain-containing protein</fullName>
    </recommendedName>
</protein>
<dbReference type="PANTHER" id="PTHR43867">
    <property type="entry name" value="CELLULOSE SYNTHASE CATALYTIC SUBUNIT A [UDP-FORMING]"/>
    <property type="match status" value="1"/>
</dbReference>
<evidence type="ECO:0000259" key="7">
    <source>
        <dbReference type="Pfam" id="PF10091"/>
    </source>
</evidence>
<keyword evidence="9" id="KW-1185">Reference proteome</keyword>
<evidence type="ECO:0000256" key="6">
    <source>
        <dbReference type="SAM" id="Phobius"/>
    </source>
</evidence>
<keyword evidence="6" id="KW-0472">Membrane</keyword>
<organism evidence="8 9">
    <name type="scientific">Acrasis kona</name>
    <dbReference type="NCBI Taxonomy" id="1008807"/>
    <lineage>
        <taxon>Eukaryota</taxon>
        <taxon>Discoba</taxon>
        <taxon>Heterolobosea</taxon>
        <taxon>Tetramitia</taxon>
        <taxon>Eutetramitia</taxon>
        <taxon>Acrasidae</taxon>
        <taxon>Acrasis</taxon>
    </lineage>
</organism>
<feature type="region of interest" description="Disordered" evidence="5">
    <location>
        <begin position="1"/>
        <end position="24"/>
    </location>
</feature>
<name>A0AAW2Z1T6_9EUKA</name>
<sequence length="1688" mass="191595">MKTSISFSSLSPNKRRSPSTPSLTSLRRSQSIVAELEELMSDENVPNADDVSLTQLNHYAKTLADYHIITDKKDKPALIQRLMENVKVLNQAYDIINDAIMSGRRITSSDEWLVDNFWMITEQIHMAKKHLPAGYSKEMPRLENTNVAGLPRIYGLVLELINLVNGQITEDNIFQFVKSYQSKKKLTLGELWGIPIMLRLGLLENIRHVADDIISRREDCNLADTWADRLLQSADNSSKNVVEILFQMSQSDPKITNSFVVQITQRLQGSNPLLSVINTWIEQQVSNKGLDVDQICRSQRHTNYVNQISIRNSITSLRFVNTHSWKDFVEQLSVTESILKQDPSGIYATQDFDTRDACRHAVERLANHNKIEESEVAQAVIKMCNRAQNETGVTTDPLDKHFNYKLDQRKTHVGYWLLDPVGLRQLRDSQHYKIGFREKLYKRFGIDAGIGYIICVAFFTFLFVVTVLGIVSEDSVFAFASVWTLMLIGALALVGSQFAVSLVNYLVVHVQGPRLLPRMDFHKGIPDEERTMVVVPTMLTSPNGVKELIEDLQVRYLVNRDKNMYFGLITDFVDSKTENAPNDQELVDLISKGINELNQMYPNVEGYTSTFYLFHRKRTFNKTDNVWMGWERKRGKIEQFNSLLRGGSKDSFSVLIGDLSIVKTIKYVITLDTDTMLPSDAGRKMIETAAHVLNRPIIDDKLGRVVSGYGLLQPRVSVGLTGAHKSIYAKINSYDSGLDPYTKEVSDVYQDLFDEGSFIGKGLYHVGVFEKLMTDLLPQNRILSHDLLEGCYIRSGLVSDVELIEEYPSSYATEISRRHRWVRGDWQIAQWILPFVPLAKGLRRNTLHLVSKWKIFDNLRRSLVPLAMLFVIVYGWLEAPFTSGVPSTLIASVLSVWIVPNLMGFLEECIMKQEDVSYEIHLKNIKFSAMRRAIDTAVNVVFLPFDAYNNVDAIVRSLYRIHISGKGLLEWTTSTAAAANFKASNPVVTFSRTMWVEPSIAIAVSLIMIKQFLTNQHAANGWLTFIVNIVLSYAFLASWLSSTAIAAWLSAPLDQEVIEKESMSDLPQENILFLKALSRKTFRFFEAWVREEDNYLPIDNFQEFPKPVLARRTSPTNIGMALLSFIAASDFGYTTIADAIDRVTKTLLTLSKMDRFRGHFYNWYDTADLKPLLPRYVSAVDSGNLVGLLVLLRTSLLEFIDRPILSENTFSGLGDNLLVLEELIAQRKKAEEEDEEDLEEFDYKAVESNIASLKREFTKPPMTGADVNQWLDRVNKPLVDLTQHISKVVEKQKMNQAREEVIIEEDVLEENIAETCEMTMLYYANSISTSLSNIRNEIKKFAPWVTMPLPQEIVNSSAPAVIEFKQKYNTLGFQSNISQLVQIKSQLNLEKVNKSIATPNADTVKFLQKLNDAIRTTAESAQERVDHLSSLADMCNDYADQDFSFMYNETRNLIAIGYNVDHKSLDKAYYDVFCSEARLCSYVGIARGQFPVKHWFSMSRLLTQQAQKPALLSWSGSMFEYLMPLLVMPTIPGTLLDQTYTSVVKRQIEYGEQKKVPWGISESAYNMMDAGLVYQYGPFGVPGLGLKRGLSNDLVIAPYASVMALMVLPLQASQNLMLLHQKGFGGNYGMIEAADFTPHRLRGDISFQPIRSFFSHHEGMSFLALAYALLDKPMQKRFSNTPELHANE</sequence>
<dbReference type="Proteomes" id="UP001431209">
    <property type="component" value="Unassembled WGS sequence"/>
</dbReference>
<dbReference type="EMBL" id="JAOPGA020000926">
    <property type="protein sequence ID" value="KAL0483061.1"/>
    <property type="molecule type" value="Genomic_DNA"/>
</dbReference>
<dbReference type="GO" id="GO:0005886">
    <property type="term" value="C:plasma membrane"/>
    <property type="evidence" value="ECO:0007669"/>
    <property type="project" value="TreeGrafter"/>
</dbReference>